<feature type="compositionally biased region" description="Polar residues" evidence="2">
    <location>
        <begin position="11"/>
        <end position="23"/>
    </location>
</feature>
<evidence type="ECO:0000313" key="3">
    <source>
        <dbReference type="EMBL" id="KAF9792165.1"/>
    </source>
</evidence>
<protein>
    <submittedName>
        <fullName evidence="3">Uncharacterized protein</fullName>
    </submittedName>
</protein>
<feature type="region of interest" description="Disordered" evidence="2">
    <location>
        <begin position="1"/>
        <end position="27"/>
    </location>
</feature>
<keyword evidence="4" id="KW-1185">Reference proteome</keyword>
<sequence>MTMSDEHPVPSGSSQKQPETTVSLPALDIPSSDLDLDFIIAPSEPIPEQSTKVQKRASNVMKLSLEHKKLEEELRIMNERLKAAEQAMTSKRGSTLRSPSSL</sequence>
<evidence type="ECO:0000256" key="2">
    <source>
        <dbReference type="SAM" id="MobiDB-lite"/>
    </source>
</evidence>
<keyword evidence="1" id="KW-0175">Coiled coil</keyword>
<proteinExistence type="predicted"/>
<gene>
    <name evidence="3" type="ORF">BJ322DRAFT_1102682</name>
</gene>
<organism evidence="3 4">
    <name type="scientific">Thelephora terrestris</name>
    <dbReference type="NCBI Taxonomy" id="56493"/>
    <lineage>
        <taxon>Eukaryota</taxon>
        <taxon>Fungi</taxon>
        <taxon>Dikarya</taxon>
        <taxon>Basidiomycota</taxon>
        <taxon>Agaricomycotina</taxon>
        <taxon>Agaricomycetes</taxon>
        <taxon>Thelephorales</taxon>
        <taxon>Thelephoraceae</taxon>
        <taxon>Thelephora</taxon>
    </lineage>
</organism>
<evidence type="ECO:0000313" key="4">
    <source>
        <dbReference type="Proteomes" id="UP000736335"/>
    </source>
</evidence>
<accession>A0A9P6LB98</accession>
<name>A0A9P6LB98_9AGAM</name>
<comment type="caution">
    <text evidence="3">The sequence shown here is derived from an EMBL/GenBank/DDBJ whole genome shotgun (WGS) entry which is preliminary data.</text>
</comment>
<dbReference type="EMBL" id="WIUZ02000001">
    <property type="protein sequence ID" value="KAF9792165.1"/>
    <property type="molecule type" value="Genomic_DNA"/>
</dbReference>
<reference evidence="3" key="1">
    <citation type="journal article" date="2020" name="Nat. Commun.">
        <title>Large-scale genome sequencing of mycorrhizal fungi provides insights into the early evolution of symbiotic traits.</title>
        <authorList>
            <person name="Miyauchi S."/>
            <person name="Kiss E."/>
            <person name="Kuo A."/>
            <person name="Drula E."/>
            <person name="Kohler A."/>
            <person name="Sanchez-Garcia M."/>
            <person name="Morin E."/>
            <person name="Andreopoulos B."/>
            <person name="Barry K.W."/>
            <person name="Bonito G."/>
            <person name="Buee M."/>
            <person name="Carver A."/>
            <person name="Chen C."/>
            <person name="Cichocki N."/>
            <person name="Clum A."/>
            <person name="Culley D."/>
            <person name="Crous P.W."/>
            <person name="Fauchery L."/>
            <person name="Girlanda M."/>
            <person name="Hayes R.D."/>
            <person name="Keri Z."/>
            <person name="LaButti K."/>
            <person name="Lipzen A."/>
            <person name="Lombard V."/>
            <person name="Magnuson J."/>
            <person name="Maillard F."/>
            <person name="Murat C."/>
            <person name="Nolan M."/>
            <person name="Ohm R.A."/>
            <person name="Pangilinan J."/>
            <person name="Pereira M.F."/>
            <person name="Perotto S."/>
            <person name="Peter M."/>
            <person name="Pfister S."/>
            <person name="Riley R."/>
            <person name="Sitrit Y."/>
            <person name="Stielow J.B."/>
            <person name="Szollosi G."/>
            <person name="Zifcakova L."/>
            <person name="Stursova M."/>
            <person name="Spatafora J.W."/>
            <person name="Tedersoo L."/>
            <person name="Vaario L.M."/>
            <person name="Yamada A."/>
            <person name="Yan M."/>
            <person name="Wang P."/>
            <person name="Xu J."/>
            <person name="Bruns T."/>
            <person name="Baldrian P."/>
            <person name="Vilgalys R."/>
            <person name="Dunand C."/>
            <person name="Henrissat B."/>
            <person name="Grigoriev I.V."/>
            <person name="Hibbett D."/>
            <person name="Nagy L.G."/>
            <person name="Martin F.M."/>
        </authorList>
    </citation>
    <scope>NUCLEOTIDE SEQUENCE</scope>
    <source>
        <strain evidence="3">UH-Tt-Lm1</strain>
    </source>
</reference>
<evidence type="ECO:0000256" key="1">
    <source>
        <dbReference type="SAM" id="Coils"/>
    </source>
</evidence>
<dbReference type="Proteomes" id="UP000736335">
    <property type="component" value="Unassembled WGS sequence"/>
</dbReference>
<feature type="coiled-coil region" evidence="1">
    <location>
        <begin position="60"/>
        <end position="87"/>
    </location>
</feature>
<reference evidence="3" key="2">
    <citation type="submission" date="2020-11" db="EMBL/GenBank/DDBJ databases">
        <authorList>
            <consortium name="DOE Joint Genome Institute"/>
            <person name="Kuo A."/>
            <person name="Miyauchi S."/>
            <person name="Kiss E."/>
            <person name="Drula E."/>
            <person name="Kohler A."/>
            <person name="Sanchez-Garcia M."/>
            <person name="Andreopoulos B."/>
            <person name="Barry K.W."/>
            <person name="Bonito G."/>
            <person name="Buee M."/>
            <person name="Carver A."/>
            <person name="Chen C."/>
            <person name="Cichocki N."/>
            <person name="Clum A."/>
            <person name="Culley D."/>
            <person name="Crous P.W."/>
            <person name="Fauchery L."/>
            <person name="Girlanda M."/>
            <person name="Hayes R."/>
            <person name="Keri Z."/>
            <person name="Labutti K."/>
            <person name="Lipzen A."/>
            <person name="Lombard V."/>
            <person name="Magnuson J."/>
            <person name="Maillard F."/>
            <person name="Morin E."/>
            <person name="Murat C."/>
            <person name="Nolan M."/>
            <person name="Ohm R."/>
            <person name="Pangilinan J."/>
            <person name="Pereira M."/>
            <person name="Perotto S."/>
            <person name="Peter M."/>
            <person name="Riley R."/>
            <person name="Sitrit Y."/>
            <person name="Stielow B."/>
            <person name="Szollosi G."/>
            <person name="Zifcakova L."/>
            <person name="Stursova M."/>
            <person name="Spatafora J.W."/>
            <person name="Tedersoo L."/>
            <person name="Vaario L.-M."/>
            <person name="Yamada A."/>
            <person name="Yan M."/>
            <person name="Wang P."/>
            <person name="Xu J."/>
            <person name="Bruns T."/>
            <person name="Baldrian P."/>
            <person name="Vilgalys R."/>
            <person name="Henrissat B."/>
            <person name="Grigoriev I.V."/>
            <person name="Hibbett D."/>
            <person name="Nagy L.G."/>
            <person name="Martin F.M."/>
        </authorList>
    </citation>
    <scope>NUCLEOTIDE SEQUENCE</scope>
    <source>
        <strain evidence="3">UH-Tt-Lm1</strain>
    </source>
</reference>
<dbReference type="AlphaFoldDB" id="A0A9P6LB98"/>